<dbReference type="Proteomes" id="UP001437256">
    <property type="component" value="Unassembled WGS sequence"/>
</dbReference>
<protein>
    <submittedName>
        <fullName evidence="2">Uncharacterized protein</fullName>
    </submittedName>
</protein>
<feature type="region of interest" description="Disordered" evidence="1">
    <location>
        <begin position="1"/>
        <end position="61"/>
    </location>
</feature>
<gene>
    <name evidence="2" type="ORF">AAF712_016836</name>
</gene>
<feature type="compositionally biased region" description="Polar residues" evidence="1">
    <location>
        <begin position="52"/>
        <end position="61"/>
    </location>
</feature>
<keyword evidence="3" id="KW-1185">Reference proteome</keyword>
<accession>A0ABR2Z6G2</accession>
<organism evidence="2 3">
    <name type="scientific">Marasmius tenuissimus</name>
    <dbReference type="NCBI Taxonomy" id="585030"/>
    <lineage>
        <taxon>Eukaryota</taxon>
        <taxon>Fungi</taxon>
        <taxon>Dikarya</taxon>
        <taxon>Basidiomycota</taxon>
        <taxon>Agaricomycotina</taxon>
        <taxon>Agaricomycetes</taxon>
        <taxon>Agaricomycetidae</taxon>
        <taxon>Agaricales</taxon>
        <taxon>Marasmiineae</taxon>
        <taxon>Marasmiaceae</taxon>
        <taxon>Marasmius</taxon>
    </lineage>
</organism>
<sequence length="73" mass="8353">PRDSLQKNTSSVSKRPEKVSKKHTTLHRMARTTIRNQQRETSGSKLRRILRSSPTCGSSGQLSPILFLRHYGY</sequence>
<feature type="compositionally biased region" description="Polar residues" evidence="1">
    <location>
        <begin position="1"/>
        <end position="13"/>
    </location>
</feature>
<feature type="non-terminal residue" evidence="2">
    <location>
        <position position="1"/>
    </location>
</feature>
<reference evidence="2 3" key="1">
    <citation type="submission" date="2024-05" db="EMBL/GenBank/DDBJ databases">
        <title>A draft genome resource for the thread blight pathogen Marasmius tenuissimus strain MS-2.</title>
        <authorList>
            <person name="Yulfo-Soto G.E."/>
            <person name="Baruah I.K."/>
            <person name="Amoako-Attah I."/>
            <person name="Bukari Y."/>
            <person name="Meinhardt L.W."/>
            <person name="Bailey B.A."/>
            <person name="Cohen S.P."/>
        </authorList>
    </citation>
    <scope>NUCLEOTIDE SEQUENCE [LARGE SCALE GENOMIC DNA]</scope>
    <source>
        <strain evidence="2 3">MS-2</strain>
    </source>
</reference>
<evidence type="ECO:0000313" key="3">
    <source>
        <dbReference type="Proteomes" id="UP001437256"/>
    </source>
</evidence>
<comment type="caution">
    <text evidence="2">The sequence shown here is derived from an EMBL/GenBank/DDBJ whole genome shotgun (WGS) entry which is preliminary data.</text>
</comment>
<feature type="compositionally biased region" description="Polar residues" evidence="1">
    <location>
        <begin position="33"/>
        <end position="44"/>
    </location>
</feature>
<evidence type="ECO:0000256" key="1">
    <source>
        <dbReference type="SAM" id="MobiDB-lite"/>
    </source>
</evidence>
<evidence type="ECO:0000313" key="2">
    <source>
        <dbReference type="EMBL" id="KAL0056559.1"/>
    </source>
</evidence>
<name>A0ABR2Z6G2_9AGAR</name>
<dbReference type="EMBL" id="JBBXMP010001332">
    <property type="protein sequence ID" value="KAL0056559.1"/>
    <property type="molecule type" value="Genomic_DNA"/>
</dbReference>
<proteinExistence type="predicted"/>
<feature type="compositionally biased region" description="Basic residues" evidence="1">
    <location>
        <begin position="20"/>
        <end position="30"/>
    </location>
</feature>
<feature type="non-terminal residue" evidence="2">
    <location>
        <position position="73"/>
    </location>
</feature>